<protein>
    <submittedName>
        <fullName evidence="4">Uncharacterized protein</fullName>
    </submittedName>
</protein>
<reference evidence="4 5" key="1">
    <citation type="submission" date="2019-08" db="EMBL/GenBank/DDBJ databases">
        <title>Actinomadura sp. nov. CYP1-5 isolated from mountain soil.</title>
        <authorList>
            <person name="Songsumanus A."/>
            <person name="Kuncharoen N."/>
            <person name="Kudo T."/>
            <person name="Yuki M."/>
            <person name="Igarashi Y."/>
            <person name="Tanasupawat S."/>
        </authorList>
    </citation>
    <scope>NUCLEOTIDE SEQUENCE [LARGE SCALE GENOMIC DNA]</scope>
    <source>
        <strain evidence="4 5">GKU157</strain>
    </source>
</reference>
<proteinExistence type="predicted"/>
<dbReference type="PROSITE" id="PS00678">
    <property type="entry name" value="WD_REPEATS_1"/>
    <property type="match status" value="1"/>
</dbReference>
<evidence type="ECO:0000256" key="1">
    <source>
        <dbReference type="ARBA" id="ARBA00022574"/>
    </source>
</evidence>
<comment type="caution">
    <text evidence="4">The sequence shown here is derived from an EMBL/GenBank/DDBJ whole genome shotgun (WGS) entry which is preliminary data.</text>
</comment>
<accession>A0A5D0TQ79</accession>
<dbReference type="PANTHER" id="PTHR19879:SF9">
    <property type="entry name" value="TRANSCRIPTION INITIATION FACTOR TFIID SUBUNIT 5"/>
    <property type="match status" value="1"/>
</dbReference>
<dbReference type="EMBL" id="VSFF01000023">
    <property type="protein sequence ID" value="TYC07405.1"/>
    <property type="molecule type" value="Genomic_DNA"/>
</dbReference>
<feature type="repeat" description="WD" evidence="3">
    <location>
        <begin position="23"/>
        <end position="63"/>
    </location>
</feature>
<dbReference type="InterPro" id="IPR001680">
    <property type="entry name" value="WD40_rpt"/>
</dbReference>
<dbReference type="Pfam" id="PF00400">
    <property type="entry name" value="WD40"/>
    <property type="match status" value="1"/>
</dbReference>
<dbReference type="InterPro" id="IPR019775">
    <property type="entry name" value="WD40_repeat_CS"/>
</dbReference>
<dbReference type="SMART" id="SM00320">
    <property type="entry name" value="WD40"/>
    <property type="match status" value="2"/>
</dbReference>
<keyword evidence="2" id="KW-0677">Repeat</keyword>
<organism evidence="4 5">
    <name type="scientific">Actinomadura syzygii</name>
    <dbReference type="NCBI Taxonomy" id="1427538"/>
    <lineage>
        <taxon>Bacteria</taxon>
        <taxon>Bacillati</taxon>
        <taxon>Actinomycetota</taxon>
        <taxon>Actinomycetes</taxon>
        <taxon>Streptosporangiales</taxon>
        <taxon>Thermomonosporaceae</taxon>
        <taxon>Actinomadura</taxon>
    </lineage>
</organism>
<keyword evidence="1 3" id="KW-0853">WD repeat</keyword>
<dbReference type="AlphaFoldDB" id="A0A5D0TQ79"/>
<name>A0A5D0TQ79_9ACTN</name>
<dbReference type="PROSITE" id="PS50082">
    <property type="entry name" value="WD_REPEATS_2"/>
    <property type="match status" value="1"/>
</dbReference>
<dbReference type="Gene3D" id="2.130.10.10">
    <property type="entry name" value="YVTN repeat-like/Quinoprotein amine dehydrogenase"/>
    <property type="match status" value="1"/>
</dbReference>
<evidence type="ECO:0000313" key="5">
    <source>
        <dbReference type="Proteomes" id="UP000322634"/>
    </source>
</evidence>
<dbReference type="InterPro" id="IPR015943">
    <property type="entry name" value="WD40/YVTN_repeat-like_dom_sf"/>
</dbReference>
<sequence length="162" mass="17327">MDLQIRVTGGDEVHECAGLPEPPELHAAFITSIGFSPDGKTIATSGNSGIRLWDVATGRGRRFPSRRPASESPDGPAIFSADGRTLFTPSSDTPWTGAVQSWDVPTSQVTRTFLPASAVNYAVSGLALSRDDKTLAASVQRDETHVDIWLWDVATGQPVPPR</sequence>
<evidence type="ECO:0000313" key="4">
    <source>
        <dbReference type="EMBL" id="TYC07405.1"/>
    </source>
</evidence>
<gene>
    <name evidence="4" type="ORF">FXF65_42875</name>
</gene>
<dbReference type="RefSeq" id="WP_148356235.1">
    <property type="nucleotide sequence ID" value="NZ_JBHSBF010000059.1"/>
</dbReference>
<dbReference type="OrthoDB" id="4336591at2"/>
<dbReference type="PANTHER" id="PTHR19879">
    <property type="entry name" value="TRANSCRIPTION INITIATION FACTOR TFIID"/>
    <property type="match status" value="1"/>
</dbReference>
<evidence type="ECO:0000256" key="3">
    <source>
        <dbReference type="PROSITE-ProRule" id="PRU00221"/>
    </source>
</evidence>
<keyword evidence="5" id="KW-1185">Reference proteome</keyword>
<evidence type="ECO:0000256" key="2">
    <source>
        <dbReference type="ARBA" id="ARBA00022737"/>
    </source>
</evidence>
<dbReference type="SUPFAM" id="SSF82171">
    <property type="entry name" value="DPP6 N-terminal domain-like"/>
    <property type="match status" value="1"/>
</dbReference>
<dbReference type="Proteomes" id="UP000322634">
    <property type="component" value="Unassembled WGS sequence"/>
</dbReference>